<evidence type="ECO:0000313" key="1">
    <source>
        <dbReference type="EMBL" id="RHZ56846.1"/>
    </source>
</evidence>
<dbReference type="AlphaFoldDB" id="A0A397H5C3"/>
<sequence>MGLFMNNKTNRQKCYCSNLMHNGQSIIQGKIYEVPIIYHFHYHNKIRPTISVSSANSLVHFKATLSSFGCSKVWTKKVLSDFQTFKLLFKINPAVFFIPEN</sequence>
<evidence type="ECO:0000313" key="2">
    <source>
        <dbReference type="Proteomes" id="UP000266861"/>
    </source>
</evidence>
<reference evidence="1 2" key="1">
    <citation type="submission" date="2018-08" db="EMBL/GenBank/DDBJ databases">
        <title>Genome and evolution of the arbuscular mycorrhizal fungus Diversispora epigaea (formerly Glomus versiforme) and its bacterial endosymbionts.</title>
        <authorList>
            <person name="Sun X."/>
            <person name="Fei Z."/>
            <person name="Harrison M."/>
        </authorList>
    </citation>
    <scope>NUCLEOTIDE SEQUENCE [LARGE SCALE GENOMIC DNA]</scope>
    <source>
        <strain evidence="1 2">IT104</strain>
    </source>
</reference>
<protein>
    <submittedName>
        <fullName evidence="1">Uncharacterized protein</fullName>
    </submittedName>
</protein>
<name>A0A397H5C3_9GLOM</name>
<accession>A0A397H5C3</accession>
<proteinExistence type="predicted"/>
<gene>
    <name evidence="1" type="ORF">Glove_396g72</name>
</gene>
<organism evidence="1 2">
    <name type="scientific">Diversispora epigaea</name>
    <dbReference type="NCBI Taxonomy" id="1348612"/>
    <lineage>
        <taxon>Eukaryota</taxon>
        <taxon>Fungi</taxon>
        <taxon>Fungi incertae sedis</taxon>
        <taxon>Mucoromycota</taxon>
        <taxon>Glomeromycotina</taxon>
        <taxon>Glomeromycetes</taxon>
        <taxon>Diversisporales</taxon>
        <taxon>Diversisporaceae</taxon>
        <taxon>Diversispora</taxon>
    </lineage>
</organism>
<dbReference type="Proteomes" id="UP000266861">
    <property type="component" value="Unassembled WGS sequence"/>
</dbReference>
<keyword evidence="2" id="KW-1185">Reference proteome</keyword>
<dbReference type="EMBL" id="PQFF01000353">
    <property type="protein sequence ID" value="RHZ56846.1"/>
    <property type="molecule type" value="Genomic_DNA"/>
</dbReference>
<comment type="caution">
    <text evidence="1">The sequence shown here is derived from an EMBL/GenBank/DDBJ whole genome shotgun (WGS) entry which is preliminary data.</text>
</comment>